<reference evidence="1 2" key="1">
    <citation type="journal article" date="2015" name="Genome Biol. Evol.">
        <title>Comparative Genomics of a Bacterivorous Green Alga Reveals Evolutionary Causalities and Consequences of Phago-Mixotrophic Mode of Nutrition.</title>
        <authorList>
            <person name="Burns J.A."/>
            <person name="Paasch A."/>
            <person name="Narechania A."/>
            <person name="Kim E."/>
        </authorList>
    </citation>
    <scope>NUCLEOTIDE SEQUENCE [LARGE SCALE GENOMIC DNA]</scope>
    <source>
        <strain evidence="1 2">PLY_AMNH</strain>
    </source>
</reference>
<dbReference type="Proteomes" id="UP001190700">
    <property type="component" value="Unassembled WGS sequence"/>
</dbReference>
<dbReference type="AlphaFoldDB" id="A0AAE0LIG8"/>
<gene>
    <name evidence="1" type="ORF">CYMTET_6049</name>
</gene>
<keyword evidence="2" id="KW-1185">Reference proteome</keyword>
<dbReference type="EMBL" id="LGRX02001290">
    <property type="protein sequence ID" value="KAK3286398.1"/>
    <property type="molecule type" value="Genomic_DNA"/>
</dbReference>
<comment type="caution">
    <text evidence="1">The sequence shown here is derived from an EMBL/GenBank/DDBJ whole genome shotgun (WGS) entry which is preliminary data.</text>
</comment>
<accession>A0AAE0LIG8</accession>
<evidence type="ECO:0000313" key="2">
    <source>
        <dbReference type="Proteomes" id="UP001190700"/>
    </source>
</evidence>
<sequence length="274" mass="29257">MAGTVHGAGTAFEHTHGPSSAKIVGLGVVTVGGATFMIDRDGQVEAGATTEFGIEHIGGAAVVPSGAWIANPDGMKLSDPVKGEGHEPVPGEDPHWHFNVLPLDPVKKAKFVLQVGEEEAVVDFAPGATPFHHGILNVFKGVGFLELTLHGDAGDLELRLYKTAGERTAWNATGGKPTPYDVPAQSVIRVNFQKHKKTVELRARDLDANKDEDGTPNMRSGATTNYFIFPGESGQDPEWLKGLEWRDAVTAVFEDAAGTSYECDPFVLVPHEVL</sequence>
<name>A0AAE0LIG8_9CHLO</name>
<proteinExistence type="predicted"/>
<protein>
    <submittedName>
        <fullName evidence="1">Uncharacterized protein</fullName>
    </submittedName>
</protein>
<evidence type="ECO:0000313" key="1">
    <source>
        <dbReference type="EMBL" id="KAK3286398.1"/>
    </source>
</evidence>
<organism evidence="1 2">
    <name type="scientific">Cymbomonas tetramitiformis</name>
    <dbReference type="NCBI Taxonomy" id="36881"/>
    <lineage>
        <taxon>Eukaryota</taxon>
        <taxon>Viridiplantae</taxon>
        <taxon>Chlorophyta</taxon>
        <taxon>Pyramimonadophyceae</taxon>
        <taxon>Pyramimonadales</taxon>
        <taxon>Pyramimonadaceae</taxon>
        <taxon>Cymbomonas</taxon>
    </lineage>
</organism>